<evidence type="ECO:0000313" key="3">
    <source>
        <dbReference type="Proteomes" id="UP001163550"/>
    </source>
</evidence>
<dbReference type="Gene3D" id="3.40.50.150">
    <property type="entry name" value="Vaccinia Virus protein VP39"/>
    <property type="match status" value="2"/>
</dbReference>
<dbReference type="GO" id="GO:0008168">
    <property type="term" value="F:methyltransferase activity"/>
    <property type="evidence" value="ECO:0007669"/>
    <property type="project" value="UniProtKB-KW"/>
</dbReference>
<keyword evidence="2" id="KW-0808">Transferase</keyword>
<reference evidence="2" key="1">
    <citation type="submission" date="2021-11" db="EMBL/GenBank/DDBJ databases">
        <title>Isoprene-degrading acetogen.</title>
        <authorList>
            <person name="Yang Y."/>
            <person name="Jin H."/>
            <person name="Yan J."/>
        </authorList>
    </citation>
    <scope>NUCLEOTIDE SEQUENCE</scope>
    <source>
        <strain evidence="2">Berkeley</strain>
    </source>
</reference>
<dbReference type="PANTHER" id="PTHR43591">
    <property type="entry name" value="METHYLTRANSFERASE"/>
    <property type="match status" value="1"/>
</dbReference>
<dbReference type="Pfam" id="PF08241">
    <property type="entry name" value="Methyltransf_11"/>
    <property type="match status" value="2"/>
</dbReference>
<keyword evidence="2" id="KW-0489">Methyltransferase</keyword>
<feature type="domain" description="Methyltransferase type 11" evidence="1">
    <location>
        <begin position="50"/>
        <end position="145"/>
    </location>
</feature>
<sequence length="441" mass="50234">MEITQVIKKIGEYWDERSLVFDKEHDTEDLEAWKSTLVYLLGDDKNRSVLDLGTGTGFMANMTSEMGYATIGMDISKEMMKIGVRHANSAQLNAIYMEGSALLLPFMDDTIDYIINTRLLWTLVEADAAIKEWSRVIKPGGKIYCFNRMKEGVGLTSNKVNVYNDEDVNAHLEIKGAEMKDLIELLERNGLVDVRIEKLPGLTRPGYDYEPWFVLMGTKPISQRQIEAIGIAEFWNKSASDYEKTHQIDDHNNWKDTLKDLIGEKKEQKILDVATGTGIIANLLGQAGYANVSGIDLSERMMAIAVEHAKECQIDVSYKLGNALELPFEDETFDIIINSRLLWTLTEPEAAIREWKRVLKPGGKLIAINELEPEFGIRCDNIADYQKEIRAKELPYSNIDQNEILEKFKECDLKDVEIKPMKGCRLINSDRENWYAFIGLK</sequence>
<dbReference type="EMBL" id="CP087994">
    <property type="protein sequence ID" value="UYO62881.1"/>
    <property type="molecule type" value="Genomic_DNA"/>
</dbReference>
<evidence type="ECO:0000259" key="1">
    <source>
        <dbReference type="Pfam" id="PF08241"/>
    </source>
</evidence>
<gene>
    <name evidence="2" type="ORF">LNN31_00050</name>
</gene>
<dbReference type="PANTHER" id="PTHR43591:SF24">
    <property type="entry name" value="2-METHOXY-6-POLYPRENYL-1,4-BENZOQUINOL METHYLASE, MITOCHONDRIAL"/>
    <property type="match status" value="1"/>
</dbReference>
<protein>
    <submittedName>
        <fullName evidence="2">Class I SAM-dependent methyltransferase</fullName>
    </submittedName>
</protein>
<dbReference type="SUPFAM" id="SSF53335">
    <property type="entry name" value="S-adenosyl-L-methionine-dependent methyltransferases"/>
    <property type="match status" value="2"/>
</dbReference>
<dbReference type="GO" id="GO:0032259">
    <property type="term" value="P:methylation"/>
    <property type="evidence" value="ECO:0007669"/>
    <property type="project" value="UniProtKB-KW"/>
</dbReference>
<dbReference type="Proteomes" id="UP001163550">
    <property type="component" value="Chromosome"/>
</dbReference>
<dbReference type="CDD" id="cd02440">
    <property type="entry name" value="AdoMet_MTases"/>
    <property type="match status" value="2"/>
</dbReference>
<keyword evidence="3" id="KW-1185">Reference proteome</keyword>
<organism evidence="2 3">
    <name type="scientific">Acetobacterium wieringae</name>
    <dbReference type="NCBI Taxonomy" id="52694"/>
    <lineage>
        <taxon>Bacteria</taxon>
        <taxon>Bacillati</taxon>
        <taxon>Bacillota</taxon>
        <taxon>Clostridia</taxon>
        <taxon>Eubacteriales</taxon>
        <taxon>Eubacteriaceae</taxon>
        <taxon>Acetobacterium</taxon>
    </lineage>
</organism>
<dbReference type="InterPro" id="IPR029063">
    <property type="entry name" value="SAM-dependent_MTases_sf"/>
</dbReference>
<evidence type="ECO:0000313" key="2">
    <source>
        <dbReference type="EMBL" id="UYO62881.1"/>
    </source>
</evidence>
<accession>A0ABY6HH24</accession>
<proteinExistence type="predicted"/>
<feature type="domain" description="Methyltransferase type 11" evidence="1">
    <location>
        <begin position="271"/>
        <end position="366"/>
    </location>
</feature>
<name>A0ABY6HH24_9FIRM</name>
<dbReference type="InterPro" id="IPR013216">
    <property type="entry name" value="Methyltransf_11"/>
</dbReference>